<feature type="region of interest" description="Sigma-70 factor domain-2" evidence="7">
    <location>
        <begin position="56"/>
        <end position="125"/>
    </location>
</feature>
<protein>
    <recommendedName>
        <fullName evidence="7 8">RNA polymerase sigma factor RpoH</fullName>
    </recommendedName>
    <alternativeName>
        <fullName evidence="7">RNA polymerase sigma-32 factor</fullName>
    </alternativeName>
</protein>
<dbReference type="Pfam" id="PF04545">
    <property type="entry name" value="Sigma70_r4"/>
    <property type="match status" value="1"/>
</dbReference>
<dbReference type="GO" id="GO:0003677">
    <property type="term" value="F:DNA binding"/>
    <property type="evidence" value="ECO:0007669"/>
    <property type="project" value="UniProtKB-UniRule"/>
</dbReference>
<sequence length="285" mass="32625">MTQALAFAQRQLAVPVGDLDSYIQAVNRLPVLEADEEKTLARRLRDHKDLEAARTLVMHNLRFVVHIARGYTGYGLGLGDLIQEGNIGLMKAVKRFDPEMNVRLISFAVHWIRAEIHEFVLRNWRIVKVATTKAQRKLFFNLRSAKQRLGWFSREEVEHVAGDLGVSPREVLEMESRLAGQDMSFDPDPQDEDTPQLAPAESLADQEGDPARALEQADWDRFHQARLHQALEQLDARSRDILARRWLADEKSTLQELAREYGVSAERVRQLERNAIGKLRQAFAD</sequence>
<dbReference type="EMBL" id="FOUO01000013">
    <property type="protein sequence ID" value="SFM60087.1"/>
    <property type="molecule type" value="Genomic_DNA"/>
</dbReference>
<evidence type="ECO:0000256" key="6">
    <source>
        <dbReference type="ARBA" id="ARBA00023163"/>
    </source>
</evidence>
<keyword evidence="1 7" id="KW-0963">Cytoplasm</keyword>
<dbReference type="InterPro" id="IPR014284">
    <property type="entry name" value="RNA_pol_sigma-70_dom"/>
</dbReference>
<dbReference type="RefSeq" id="WP_090486403.1">
    <property type="nucleotide sequence ID" value="NZ_FOUO01000013.1"/>
</dbReference>
<accession>A0A1I4S6H4</accession>
<evidence type="ECO:0000259" key="11">
    <source>
        <dbReference type="PROSITE" id="PS00716"/>
    </source>
</evidence>
<dbReference type="Gene3D" id="1.20.140.160">
    <property type="match status" value="1"/>
</dbReference>
<dbReference type="InterPro" id="IPR009042">
    <property type="entry name" value="RNA_pol_sigma70_r1_2"/>
</dbReference>
<dbReference type="HAMAP" id="MF_00961">
    <property type="entry name" value="Sigma70_RpoH"/>
    <property type="match status" value="1"/>
</dbReference>
<feature type="short sequence motif" description="Interaction with polymerase core subunit RpoC" evidence="7">
    <location>
        <begin position="80"/>
        <end position="83"/>
    </location>
</feature>
<dbReference type="NCBIfam" id="TIGR02392">
    <property type="entry name" value="rpoH_proteo"/>
    <property type="match status" value="1"/>
</dbReference>
<organism evidence="12 13">
    <name type="scientific">Ectothiorhodospira mobilis</name>
    <dbReference type="NCBI Taxonomy" id="195064"/>
    <lineage>
        <taxon>Bacteria</taxon>
        <taxon>Pseudomonadati</taxon>
        <taxon>Pseudomonadota</taxon>
        <taxon>Gammaproteobacteria</taxon>
        <taxon>Chromatiales</taxon>
        <taxon>Ectothiorhodospiraceae</taxon>
        <taxon>Ectothiorhodospira</taxon>
    </lineage>
</organism>
<dbReference type="CDD" id="cd06171">
    <property type="entry name" value="Sigma70_r4"/>
    <property type="match status" value="1"/>
</dbReference>
<dbReference type="NCBIfam" id="TIGR02937">
    <property type="entry name" value="sigma70-ECF"/>
    <property type="match status" value="1"/>
</dbReference>
<feature type="region of interest" description="Disordered" evidence="9">
    <location>
        <begin position="181"/>
        <end position="210"/>
    </location>
</feature>
<keyword evidence="13" id="KW-1185">Reference proteome</keyword>
<keyword evidence="6 7" id="KW-0804">Transcription</keyword>
<keyword evidence="5 7" id="KW-0238">DNA-binding</keyword>
<feature type="domain" description="RNA polymerase sigma-70" evidence="11">
    <location>
        <begin position="253"/>
        <end position="279"/>
    </location>
</feature>
<evidence type="ECO:0000259" key="10">
    <source>
        <dbReference type="PROSITE" id="PS00715"/>
    </source>
</evidence>
<evidence type="ECO:0000256" key="4">
    <source>
        <dbReference type="ARBA" id="ARBA00023082"/>
    </source>
</evidence>
<dbReference type="PANTHER" id="PTHR30376:SF3">
    <property type="entry name" value="RNA POLYMERASE SIGMA FACTOR RPOH"/>
    <property type="match status" value="1"/>
</dbReference>
<dbReference type="InterPro" id="IPR050813">
    <property type="entry name" value="Sigma-70_Factor"/>
</dbReference>
<evidence type="ECO:0000256" key="7">
    <source>
        <dbReference type="HAMAP-Rule" id="MF_00961"/>
    </source>
</evidence>
<dbReference type="NCBIfam" id="NF005143">
    <property type="entry name" value="PRK06596.1"/>
    <property type="match status" value="1"/>
</dbReference>
<evidence type="ECO:0000313" key="13">
    <source>
        <dbReference type="Proteomes" id="UP000199556"/>
    </source>
</evidence>
<comment type="subunit">
    <text evidence="7">Interacts with the RNA polymerase core enzyme.</text>
</comment>
<dbReference type="FunFam" id="1.10.10.10:FF:000285">
    <property type="entry name" value="RNA polymerase sigma factor RpoH"/>
    <property type="match status" value="1"/>
</dbReference>
<dbReference type="OrthoDB" id="9809557at2"/>
<feature type="DNA-binding region" description="H-T-H motif" evidence="7">
    <location>
        <begin position="254"/>
        <end position="273"/>
    </location>
</feature>
<comment type="similarity">
    <text evidence="7">Belongs to the sigma-70 factor family. RpoH subfamily.</text>
</comment>
<comment type="caution">
    <text evidence="7">Lacks conserved residue(s) required for the propagation of feature annotation.</text>
</comment>
<dbReference type="GO" id="GO:0005737">
    <property type="term" value="C:cytoplasm"/>
    <property type="evidence" value="ECO:0007669"/>
    <property type="project" value="UniProtKB-SubCell"/>
</dbReference>
<keyword evidence="4 7" id="KW-0731">Sigma factor</keyword>
<evidence type="ECO:0000256" key="2">
    <source>
        <dbReference type="ARBA" id="ARBA00023015"/>
    </source>
</evidence>
<name>A0A1I4S6H4_ECTMO</name>
<keyword evidence="3 7" id="KW-0346">Stress response</keyword>
<evidence type="ECO:0000256" key="9">
    <source>
        <dbReference type="SAM" id="MobiDB-lite"/>
    </source>
</evidence>
<dbReference type="InterPro" id="IPR000943">
    <property type="entry name" value="RNA_pol_sigma70"/>
</dbReference>
<comment type="function">
    <text evidence="7">Sigma factors are initiation factors that promote the attachment of RNA polymerase to specific initiation sites and are then released. This sigma factor is involved in regulation of expression of heat shock genes.</text>
</comment>
<dbReference type="PROSITE" id="PS00716">
    <property type="entry name" value="SIGMA70_2"/>
    <property type="match status" value="1"/>
</dbReference>
<evidence type="ECO:0000256" key="8">
    <source>
        <dbReference type="NCBIfam" id="TIGR02392"/>
    </source>
</evidence>
<dbReference type="InterPro" id="IPR012759">
    <property type="entry name" value="RNA_pol_sigma_RpoH_proteobac"/>
</dbReference>
<reference evidence="12 13" key="1">
    <citation type="submission" date="2016-10" db="EMBL/GenBank/DDBJ databases">
        <authorList>
            <person name="de Groot N.N."/>
        </authorList>
    </citation>
    <scope>NUCLEOTIDE SEQUENCE [LARGE SCALE GENOMIC DNA]</scope>
    <source>
        <strain evidence="12 13">DSM 4180</strain>
    </source>
</reference>
<dbReference type="Pfam" id="PF00140">
    <property type="entry name" value="Sigma70_r1_2"/>
    <property type="match status" value="1"/>
</dbReference>
<dbReference type="STRING" id="195064.SAMN05421721_11353"/>
<evidence type="ECO:0000256" key="5">
    <source>
        <dbReference type="ARBA" id="ARBA00023125"/>
    </source>
</evidence>
<dbReference type="InterPro" id="IPR007630">
    <property type="entry name" value="RNA_pol_sigma70_r4"/>
</dbReference>
<keyword evidence="2 7" id="KW-0805">Transcription regulation</keyword>
<dbReference type="GO" id="GO:0006352">
    <property type="term" value="P:DNA-templated transcription initiation"/>
    <property type="evidence" value="ECO:0007669"/>
    <property type="project" value="UniProtKB-UniRule"/>
</dbReference>
<dbReference type="InterPro" id="IPR013324">
    <property type="entry name" value="RNA_pol_sigma_r3/r4-like"/>
</dbReference>
<dbReference type="GO" id="GO:0009408">
    <property type="term" value="P:response to heat"/>
    <property type="evidence" value="ECO:0007669"/>
    <property type="project" value="UniProtKB-UniRule"/>
</dbReference>
<dbReference type="SUPFAM" id="SSF88946">
    <property type="entry name" value="Sigma2 domain of RNA polymerase sigma factors"/>
    <property type="match status" value="1"/>
</dbReference>
<dbReference type="PIRSF" id="PIRSF000770">
    <property type="entry name" value="RNA_pol_sigma-SigE/K"/>
    <property type="match status" value="1"/>
</dbReference>
<evidence type="ECO:0000313" key="12">
    <source>
        <dbReference type="EMBL" id="SFM60087.1"/>
    </source>
</evidence>
<comment type="subcellular location">
    <subcellularLocation>
        <location evidence="7">Cytoplasm</location>
    </subcellularLocation>
</comment>
<evidence type="ECO:0000256" key="1">
    <source>
        <dbReference type="ARBA" id="ARBA00022490"/>
    </source>
</evidence>
<dbReference type="Proteomes" id="UP000199556">
    <property type="component" value="Unassembled WGS sequence"/>
</dbReference>
<dbReference type="InterPro" id="IPR007627">
    <property type="entry name" value="RNA_pol_sigma70_r2"/>
</dbReference>
<dbReference type="InterPro" id="IPR013325">
    <property type="entry name" value="RNA_pol_sigma_r2"/>
</dbReference>
<dbReference type="PRINTS" id="PR00046">
    <property type="entry name" value="SIGMA70FCT"/>
</dbReference>
<dbReference type="FunFam" id="1.20.120.1810:FF:000001">
    <property type="entry name" value="RNA polymerase sigma factor RpoH"/>
    <property type="match status" value="1"/>
</dbReference>
<evidence type="ECO:0000256" key="3">
    <source>
        <dbReference type="ARBA" id="ARBA00023016"/>
    </source>
</evidence>
<gene>
    <name evidence="7" type="primary">rpoH</name>
    <name evidence="12" type="ORF">SAMN05421721_11353</name>
</gene>
<dbReference type="PROSITE" id="PS00715">
    <property type="entry name" value="SIGMA70_1"/>
    <property type="match status" value="1"/>
</dbReference>
<dbReference type="AlphaFoldDB" id="A0A1I4S6H4"/>
<dbReference type="SUPFAM" id="SSF88659">
    <property type="entry name" value="Sigma3 and sigma4 domains of RNA polymerase sigma factors"/>
    <property type="match status" value="1"/>
</dbReference>
<dbReference type="PANTHER" id="PTHR30376">
    <property type="entry name" value="SIGMA FACTOR RPOH HEAT SHOCK RELATED"/>
    <property type="match status" value="1"/>
</dbReference>
<proteinExistence type="inferred from homology"/>
<dbReference type="GO" id="GO:0016987">
    <property type="term" value="F:sigma factor activity"/>
    <property type="evidence" value="ECO:0007669"/>
    <property type="project" value="UniProtKB-UniRule"/>
</dbReference>
<dbReference type="Pfam" id="PF04542">
    <property type="entry name" value="Sigma70_r2"/>
    <property type="match status" value="1"/>
</dbReference>
<dbReference type="Gene3D" id="1.10.601.10">
    <property type="entry name" value="RNA Polymerase Primary Sigma Factor"/>
    <property type="match status" value="1"/>
</dbReference>
<feature type="domain" description="RNA polymerase sigma-70" evidence="10">
    <location>
        <begin position="80"/>
        <end position="93"/>
    </location>
</feature>